<protein>
    <submittedName>
        <fullName evidence="3">Uncharacterized protein</fullName>
    </submittedName>
</protein>
<organism evidence="3 4">
    <name type="scientific">Mycoplasma suis (strain Illinois)</name>
    <dbReference type="NCBI Taxonomy" id="768700"/>
    <lineage>
        <taxon>Bacteria</taxon>
        <taxon>Bacillati</taxon>
        <taxon>Mycoplasmatota</taxon>
        <taxon>Mollicutes</taxon>
        <taxon>Mycoplasmataceae</taxon>
        <taxon>Mycoplasma</taxon>
    </lineage>
</organism>
<dbReference type="KEGG" id="mss:MSU_0763"/>
<keyword evidence="2" id="KW-1133">Transmembrane helix</keyword>
<dbReference type="HOGENOM" id="CLU_1600903_0_0_14"/>
<name>F0QS18_MYCSL</name>
<sequence length="166" mass="18023">MFSLGLLNKGLMGLISLGGIGGGVGSGLGSIFGNNSQSKNELIKREESSKEGLSSGIERLSQTPVISSQKSSSDESGYQGGTRVRRNVRDSVFTKTQQQTAKVTQRKQQVQKPTTPKPFSPFDVPQLTEAEKKQPVLVKTTSGDRISCLHTWWSGVYQNGAICRYK</sequence>
<reference evidence="3 4" key="1">
    <citation type="journal article" date="2011" name="J. Bacteriol.">
        <title>Complete genome sequences of two hemotropic Mycoplasmas, Mycoplasma haemofelis strain Ohio2 and Mycoplasma suis strain Illinois.</title>
        <authorList>
            <person name="Messick J.B."/>
            <person name="Santos A.P."/>
            <person name="Guimaraes A.M."/>
        </authorList>
    </citation>
    <scope>NUCLEOTIDE SEQUENCE [LARGE SCALE GENOMIC DNA]</scope>
    <source>
        <strain evidence="3 4">Illinois</strain>
    </source>
</reference>
<keyword evidence="4" id="KW-1185">Reference proteome</keyword>
<feature type="compositionally biased region" description="Polar residues" evidence="1">
    <location>
        <begin position="60"/>
        <end position="76"/>
    </location>
</feature>
<feature type="region of interest" description="Disordered" evidence="1">
    <location>
        <begin position="42"/>
        <end position="124"/>
    </location>
</feature>
<evidence type="ECO:0000313" key="3">
    <source>
        <dbReference type="EMBL" id="ADX98288.1"/>
    </source>
</evidence>
<evidence type="ECO:0000256" key="1">
    <source>
        <dbReference type="SAM" id="MobiDB-lite"/>
    </source>
</evidence>
<keyword evidence="2" id="KW-0472">Membrane</keyword>
<accession>F0QS18</accession>
<dbReference type="EMBL" id="CP002525">
    <property type="protein sequence ID" value="ADX98288.1"/>
    <property type="molecule type" value="Genomic_DNA"/>
</dbReference>
<feature type="transmembrane region" description="Helical" evidence="2">
    <location>
        <begin position="12"/>
        <end position="32"/>
    </location>
</feature>
<gene>
    <name evidence="3" type="ordered locus">MSU_0763</name>
</gene>
<dbReference type="RefSeq" id="WP_013609404.1">
    <property type="nucleotide sequence ID" value="NC_015155.1"/>
</dbReference>
<dbReference type="STRING" id="768700.MSU_0763"/>
<evidence type="ECO:0000313" key="4">
    <source>
        <dbReference type="Proteomes" id="UP000007484"/>
    </source>
</evidence>
<dbReference type="AlphaFoldDB" id="F0QS18"/>
<proteinExistence type="predicted"/>
<dbReference type="Proteomes" id="UP000007484">
    <property type="component" value="Chromosome"/>
</dbReference>
<keyword evidence="2" id="KW-0812">Transmembrane</keyword>
<evidence type="ECO:0000256" key="2">
    <source>
        <dbReference type="SAM" id="Phobius"/>
    </source>
</evidence>
<feature type="compositionally biased region" description="Low complexity" evidence="1">
    <location>
        <begin position="94"/>
        <end position="114"/>
    </location>
</feature>